<dbReference type="PANTHER" id="PTHR11102:SF160">
    <property type="entry name" value="ERAD-ASSOCIATED E3 UBIQUITIN-PROTEIN LIGASE COMPONENT HRD3"/>
    <property type="match status" value="1"/>
</dbReference>
<dbReference type="OrthoDB" id="2242379at2759"/>
<feature type="compositionally biased region" description="Polar residues" evidence="2">
    <location>
        <begin position="63"/>
        <end position="100"/>
    </location>
</feature>
<dbReference type="InterPro" id="IPR019734">
    <property type="entry name" value="TPR_rpt"/>
</dbReference>
<evidence type="ECO:0000256" key="2">
    <source>
        <dbReference type="SAM" id="MobiDB-lite"/>
    </source>
</evidence>
<evidence type="ECO:0000313" key="3">
    <source>
        <dbReference type="EMBL" id="CDS07189.1"/>
    </source>
</evidence>
<comment type="similarity">
    <text evidence="1">Belongs to the sel-1 family.</text>
</comment>
<dbReference type="Gene3D" id="1.25.40.10">
    <property type="entry name" value="Tetratricopeptide repeat domain"/>
    <property type="match status" value="7"/>
</dbReference>
<dbReference type="EMBL" id="LK023323">
    <property type="protein sequence ID" value="CDS07189.1"/>
    <property type="molecule type" value="Genomic_DNA"/>
</dbReference>
<dbReference type="PANTHER" id="PTHR11102">
    <property type="entry name" value="SEL-1-LIKE PROTEIN"/>
    <property type="match status" value="1"/>
</dbReference>
<feature type="region of interest" description="Disordered" evidence="2">
    <location>
        <begin position="1"/>
        <end position="34"/>
    </location>
</feature>
<proteinExistence type="inferred from homology"/>
<dbReference type="InterPro" id="IPR011990">
    <property type="entry name" value="TPR-like_helical_dom_sf"/>
</dbReference>
<dbReference type="InterPro" id="IPR050767">
    <property type="entry name" value="Sel1_AlgK"/>
</dbReference>
<reference evidence="3" key="1">
    <citation type="journal article" date="2014" name="Genome Announc.">
        <title>De novo whole-genome sequence and genome annotation of Lichtheimia ramosa.</title>
        <authorList>
            <person name="Linde J."/>
            <person name="Schwartze V."/>
            <person name="Binder U."/>
            <person name="Lass-Florl C."/>
            <person name="Voigt K."/>
            <person name="Horn F."/>
        </authorList>
    </citation>
    <scope>NUCLEOTIDE SEQUENCE</scope>
    <source>
        <strain evidence="3">JMRC FSU:6197</strain>
    </source>
</reference>
<feature type="region of interest" description="Disordered" evidence="2">
    <location>
        <begin position="46"/>
        <end position="100"/>
    </location>
</feature>
<gene>
    <name evidence="3" type="ORF">LRAMOSA09712</name>
</gene>
<sequence length="1733" mass="196277">MGVNQSKLNYEPSLRSQRSSRIVGDGDSRPNTSKLYQQRTIVKEETEPTLSRCTTRHGVLDPTTHSHYNDTTLKQPSKSTTLSPSTITRHNNNQHVLDSGYSSGWQQSSVLFSHISSNITTATDLSHFCLDDKPTNTASIVAQVAAATTCSNTSSASSSIAPHGIEKAATPISTKSILNQLAHAPHETQVILDRAFAFAYEQSDQKEPVYAAYTAALQWSQQVDDEDMRRAAQVWVARYHVEYNQHPANGFNQLKELAHGGCWQAFFPLALCYLKGVTSDDSTIIQPVDTTMARQWFSTAAQLDPKTTTDKTVLPTVALAQLHLGILMTREHDDRKAFDWFLKSANNGNAQAQFIVAIHYAMGLEVDVNKIKAKSYLERSAKQGFVHSETALGILHLEDDEYDQGLMWLERAEQKGDPRALFRLGLLYKSGQHRHYQTSATAMATVKQDWEKTVHYFKAAAEHGHPGALFQLALGYQKGSLGLQRNLALADQLIQQSAKAGYTPAQRFLGFMYREGWVITDASTTMAGSRIHHKKSDKMAFQWFYRAAQRHDLYAYILVGQCYEQGRGVPVNRKTALEYYQRAAENENSPYQAKAQHAMADLLLRIGRLSEAYHWFTLAASRQDDIEQEEEEPCDEEPLGWYDHWPTRRAKLMVARYHLHGWGGVTIDRQRAFNILTELTAHTNEDGHAHYWLATCYLEGIPDVCKINHAAAFQHYSIAAETSVLDSEYQLACMYANGKGVDRDLSKALAWYKKAASHGHEDALVTLGYHYYTMATKISQDNDTDTKKGNLSKAMQYFEKAADMGNVNAMERLGDILLSLASTPTLTLKGKRDRDHQRSQAVHYYTKAASMDHATAQRELGKLYHAGIGVAQDYERAFALFSKAAAQDDPAATLLLGNCYEHGHGTTQDQEKALELYQRSAQLDHPFAFFAAAQLYNELNRIQEAYTQYKLTANDHRLQSSTMTKTAKWMMSRYILDYDDIFGETKEDAFHMLSHLAITDNDEDPFTPAFYWLAYCFQYGIGTSIDLVQAIEWYQKAAEEDDNVEALVQLGLIHSQGGPGVPVDQGHAIDLIQRAAERGHPAGQYQLGMAYWRGLHSMTADEEKATRLFQDAATQGHGQSHWALGQMAYEKDDKTMALHCWQNGTQQGDSSSMRCQARLLLEHMPQENDLFMEQQYMDAIELLARAAQAGDIESHFYLGRIYLAEAALLKANGMTPQEQQLLVDEEERLMVIQQQHDEKTELAKQYLEKAAMADHVEAMFLLAQIWHEQQQYVTAHKYYERAAEQNHPLARVMRARYLLGDGILGVEPDPQAAFKELMDCAKNQGCVEAYHSLGQCHEYGLGTKQDYQQALDWYLKSFQVTGDAEALYRIGTLYAQGLVSPSDTNRSNDMEAHHWFEMACRMGNHARAHYRLGLYYLDGIKDQDDTVLLDSNQDTALQHLQLAAQQNDCDAMVMLGTLLNDEEWLDHAAQLGSRDALRELGKLYYLGNGVTEEQDFEQAYMLFHQAASLGDGDAAMFVGMYHEHGIHHIVPDLNEALKWYQVAVDNDQQSSWMAKLAMARVLHQLPGMQMRAYTCFQAAYEHAPSDSERILPDIMMARYRLHQWHSTCTDEEQRDAMTTLVKYANQGDARVFYQVAQCYDNGNVVEKDMHKAFEWYTRLEEFHAQLDEDAQDMLEEELQQDIRKTLYRLAEFYRNGWVTQVDLVKAALLENRASFSIEEENHIQSLPSPTSLS</sequence>
<dbReference type="InterPro" id="IPR006597">
    <property type="entry name" value="Sel1-like"/>
</dbReference>
<feature type="compositionally biased region" description="Polar residues" evidence="2">
    <location>
        <begin position="1"/>
        <end position="20"/>
    </location>
</feature>
<accession>A0A077WJ69</accession>
<dbReference type="SUPFAM" id="SSF81901">
    <property type="entry name" value="HCP-like"/>
    <property type="match status" value="8"/>
</dbReference>
<protein>
    <submittedName>
        <fullName evidence="3">Uncharacterized protein</fullName>
    </submittedName>
</protein>
<name>A0A077WJ69_9FUNG</name>
<evidence type="ECO:0000256" key="1">
    <source>
        <dbReference type="ARBA" id="ARBA00038101"/>
    </source>
</evidence>
<dbReference type="SMART" id="SM00671">
    <property type="entry name" value="SEL1"/>
    <property type="match status" value="28"/>
</dbReference>
<dbReference type="SMART" id="SM00028">
    <property type="entry name" value="TPR"/>
    <property type="match status" value="6"/>
</dbReference>
<dbReference type="Pfam" id="PF08238">
    <property type="entry name" value="Sel1"/>
    <property type="match status" value="29"/>
</dbReference>
<organism evidence="3">
    <name type="scientific">Lichtheimia ramosa</name>
    <dbReference type="NCBI Taxonomy" id="688394"/>
    <lineage>
        <taxon>Eukaryota</taxon>
        <taxon>Fungi</taxon>
        <taxon>Fungi incertae sedis</taxon>
        <taxon>Mucoromycota</taxon>
        <taxon>Mucoromycotina</taxon>
        <taxon>Mucoromycetes</taxon>
        <taxon>Mucorales</taxon>
        <taxon>Lichtheimiaceae</taxon>
        <taxon>Lichtheimia</taxon>
    </lineage>
</organism>